<comment type="caution">
    <text evidence="2">The sequence shown here is derived from an EMBL/GenBank/DDBJ whole genome shotgun (WGS) entry which is preliminary data.</text>
</comment>
<gene>
    <name evidence="2" type="ORF">BaRGS_00036254</name>
</gene>
<dbReference type="SUPFAM" id="SSF56436">
    <property type="entry name" value="C-type lectin-like"/>
    <property type="match status" value="1"/>
</dbReference>
<dbReference type="InterPro" id="IPR016187">
    <property type="entry name" value="CTDL_fold"/>
</dbReference>
<proteinExistence type="predicted"/>
<dbReference type="Proteomes" id="UP001519460">
    <property type="component" value="Unassembled WGS sequence"/>
</dbReference>
<reference evidence="2 3" key="1">
    <citation type="journal article" date="2023" name="Sci. Data">
        <title>Genome assembly of the Korean intertidal mud-creeper Batillaria attramentaria.</title>
        <authorList>
            <person name="Patra A.K."/>
            <person name="Ho P.T."/>
            <person name="Jun S."/>
            <person name="Lee S.J."/>
            <person name="Kim Y."/>
            <person name="Won Y.J."/>
        </authorList>
    </citation>
    <scope>NUCLEOTIDE SEQUENCE [LARGE SCALE GENOMIC DNA]</scope>
    <source>
        <strain evidence="2">Wonlab-2016</strain>
    </source>
</reference>
<dbReference type="PANTHER" id="PTHR22801:SF63">
    <property type="entry name" value="C-TYPE LECTIN DOMAIN-CONTAINING PROTEIN"/>
    <property type="match status" value="1"/>
</dbReference>
<feature type="non-terminal residue" evidence="2">
    <location>
        <position position="1"/>
    </location>
</feature>
<dbReference type="Gene3D" id="3.10.100.10">
    <property type="entry name" value="Mannose-Binding Protein A, subunit A"/>
    <property type="match status" value="1"/>
</dbReference>
<evidence type="ECO:0000259" key="1">
    <source>
        <dbReference type="PROSITE" id="PS50041"/>
    </source>
</evidence>
<dbReference type="SMART" id="SM00034">
    <property type="entry name" value="CLECT"/>
    <property type="match status" value="1"/>
</dbReference>
<organism evidence="2 3">
    <name type="scientific">Batillaria attramentaria</name>
    <dbReference type="NCBI Taxonomy" id="370345"/>
    <lineage>
        <taxon>Eukaryota</taxon>
        <taxon>Metazoa</taxon>
        <taxon>Spiralia</taxon>
        <taxon>Lophotrochozoa</taxon>
        <taxon>Mollusca</taxon>
        <taxon>Gastropoda</taxon>
        <taxon>Caenogastropoda</taxon>
        <taxon>Sorbeoconcha</taxon>
        <taxon>Cerithioidea</taxon>
        <taxon>Batillariidae</taxon>
        <taxon>Batillaria</taxon>
    </lineage>
</organism>
<dbReference type="InterPro" id="IPR001304">
    <property type="entry name" value="C-type_lectin-like"/>
</dbReference>
<keyword evidence="3" id="KW-1185">Reference proteome</keyword>
<protein>
    <recommendedName>
        <fullName evidence="1">C-type lectin domain-containing protein</fullName>
    </recommendedName>
</protein>
<dbReference type="CDD" id="cd00037">
    <property type="entry name" value="CLECT"/>
    <property type="match status" value="1"/>
</dbReference>
<dbReference type="InterPro" id="IPR016186">
    <property type="entry name" value="C-type_lectin-like/link_sf"/>
</dbReference>
<dbReference type="Pfam" id="PF00059">
    <property type="entry name" value="Lectin_C"/>
    <property type="match status" value="1"/>
</dbReference>
<dbReference type="InterPro" id="IPR050801">
    <property type="entry name" value="Ca-Dep_Lectins_ImmuneDev"/>
</dbReference>
<sequence>AAVGADLVMFTENAKTGWNQASQQCQTEGMTLATLDETTNNYLKSLMGYSWYQNYGKIEFWIGLYDSDPSDTSSSGGYQWAADCAPLHSGGLGVASGWAGWGSGEPQNTGDSFCVALTKDTAEWRTFKCDSLFQFLCQRTRSEILSESFQTDA</sequence>
<dbReference type="AlphaFoldDB" id="A0ABD0JC54"/>
<dbReference type="PROSITE" id="PS50041">
    <property type="entry name" value="C_TYPE_LECTIN_2"/>
    <property type="match status" value="1"/>
</dbReference>
<name>A0ABD0JC54_9CAEN</name>
<feature type="domain" description="C-type lectin" evidence="1">
    <location>
        <begin position="3"/>
        <end position="138"/>
    </location>
</feature>
<accession>A0ABD0JC54</accession>
<evidence type="ECO:0000313" key="2">
    <source>
        <dbReference type="EMBL" id="KAK7469723.1"/>
    </source>
</evidence>
<dbReference type="PANTHER" id="PTHR22801">
    <property type="entry name" value="LITHOSTATHINE"/>
    <property type="match status" value="1"/>
</dbReference>
<evidence type="ECO:0000313" key="3">
    <source>
        <dbReference type="Proteomes" id="UP001519460"/>
    </source>
</evidence>
<dbReference type="EMBL" id="JACVVK020000506">
    <property type="protein sequence ID" value="KAK7469723.1"/>
    <property type="molecule type" value="Genomic_DNA"/>
</dbReference>